<feature type="domain" description="Small ribosomal subunit protein uS4 N-terminal" evidence="10">
    <location>
        <begin position="3"/>
        <end position="90"/>
    </location>
</feature>
<dbReference type="GO" id="GO:0006412">
    <property type="term" value="P:translation"/>
    <property type="evidence" value="ECO:0007669"/>
    <property type="project" value="UniProtKB-UniRule"/>
</dbReference>
<evidence type="ECO:0000256" key="3">
    <source>
        <dbReference type="ARBA" id="ARBA00022884"/>
    </source>
</evidence>
<dbReference type="Gene3D" id="1.10.1050.10">
    <property type="entry name" value="Ribosomal Protein S4 Delta 41, Chain A, domain 1"/>
    <property type="match status" value="1"/>
</dbReference>
<dbReference type="GO" id="GO:0015935">
    <property type="term" value="C:small ribosomal subunit"/>
    <property type="evidence" value="ECO:0007669"/>
    <property type="project" value="InterPro"/>
</dbReference>
<gene>
    <name evidence="7" type="primary">rpsD</name>
    <name evidence="11" type="ORF">UX22_C0004G0044</name>
</gene>
<keyword evidence="5 7" id="KW-0687">Ribonucleoprotein</keyword>
<feature type="region of interest" description="Disordered" evidence="8">
    <location>
        <begin position="28"/>
        <end position="56"/>
    </location>
</feature>
<reference evidence="11 12" key="1">
    <citation type="journal article" date="2015" name="Nature">
        <title>rRNA introns, odd ribosomes, and small enigmatic genomes across a large radiation of phyla.</title>
        <authorList>
            <person name="Brown C.T."/>
            <person name="Hug L.A."/>
            <person name="Thomas B.C."/>
            <person name="Sharon I."/>
            <person name="Castelle C.J."/>
            <person name="Singh A."/>
            <person name="Wilkins M.J."/>
            <person name="Williams K.H."/>
            <person name="Banfield J.F."/>
        </authorList>
    </citation>
    <scope>NUCLEOTIDE SEQUENCE [LARGE SCALE GENOMIC DNA]</scope>
</reference>
<dbReference type="Pfam" id="PF00163">
    <property type="entry name" value="Ribosomal_S4"/>
    <property type="match status" value="1"/>
</dbReference>
<comment type="function">
    <text evidence="7">With S5 and S12 plays an important role in translational accuracy.</text>
</comment>
<proteinExistence type="inferred from homology"/>
<keyword evidence="2 7" id="KW-0699">rRNA-binding</keyword>
<dbReference type="HAMAP" id="MF_01306_B">
    <property type="entry name" value="Ribosomal_uS4_B"/>
    <property type="match status" value="1"/>
</dbReference>
<dbReference type="InterPro" id="IPR036986">
    <property type="entry name" value="S4_RNA-bd_sf"/>
</dbReference>
<dbReference type="InterPro" id="IPR001912">
    <property type="entry name" value="Ribosomal_uS4_N"/>
</dbReference>
<dbReference type="SMART" id="SM01390">
    <property type="entry name" value="Ribosomal_S4"/>
    <property type="match status" value="1"/>
</dbReference>
<evidence type="ECO:0000256" key="7">
    <source>
        <dbReference type="HAMAP-Rule" id="MF_01306"/>
    </source>
</evidence>
<keyword evidence="3 7" id="KW-0694">RNA-binding</keyword>
<evidence type="ECO:0000256" key="5">
    <source>
        <dbReference type="ARBA" id="ARBA00023274"/>
    </source>
</evidence>
<evidence type="ECO:0000256" key="1">
    <source>
        <dbReference type="ARBA" id="ARBA00007465"/>
    </source>
</evidence>
<comment type="function">
    <text evidence="7">One of the primary rRNA binding proteins, it binds directly to 16S rRNA where it nucleates assembly of the body of the 30S subunit.</text>
</comment>
<dbReference type="AlphaFoldDB" id="A0A0G1QD98"/>
<dbReference type="CDD" id="cd00165">
    <property type="entry name" value="S4"/>
    <property type="match status" value="1"/>
</dbReference>
<dbReference type="FunFam" id="3.10.290.10:FF:000001">
    <property type="entry name" value="30S ribosomal protein S4"/>
    <property type="match status" value="1"/>
</dbReference>
<evidence type="ECO:0000256" key="2">
    <source>
        <dbReference type="ARBA" id="ARBA00022730"/>
    </source>
</evidence>
<dbReference type="PATRIC" id="fig|1618663.3.peg.160"/>
<comment type="subunit">
    <text evidence="7">Part of the 30S ribosomal subunit. Contacts protein S5. The interaction surface between S4 and S5 is involved in control of translational fidelity.</text>
</comment>
<name>A0A0G1QD98_9BACT</name>
<dbReference type="NCBIfam" id="NF003717">
    <property type="entry name" value="PRK05327.1"/>
    <property type="match status" value="1"/>
</dbReference>
<protein>
    <recommendedName>
        <fullName evidence="6 7">Small ribosomal subunit protein uS4</fullName>
    </recommendedName>
</protein>
<comment type="similarity">
    <text evidence="1 7">Belongs to the universal ribosomal protein uS4 family.</text>
</comment>
<keyword evidence="4 7" id="KW-0689">Ribosomal protein</keyword>
<dbReference type="EMBL" id="LCLJ01000004">
    <property type="protein sequence ID" value="KKU15723.1"/>
    <property type="molecule type" value="Genomic_DNA"/>
</dbReference>
<evidence type="ECO:0000259" key="9">
    <source>
        <dbReference type="SMART" id="SM00363"/>
    </source>
</evidence>
<evidence type="ECO:0000259" key="10">
    <source>
        <dbReference type="SMART" id="SM01390"/>
    </source>
</evidence>
<dbReference type="GO" id="GO:0019843">
    <property type="term" value="F:rRNA binding"/>
    <property type="evidence" value="ECO:0007669"/>
    <property type="project" value="UniProtKB-UniRule"/>
</dbReference>
<dbReference type="InterPro" id="IPR022801">
    <property type="entry name" value="Ribosomal_uS4"/>
</dbReference>
<dbReference type="GO" id="GO:0003735">
    <property type="term" value="F:structural constituent of ribosome"/>
    <property type="evidence" value="ECO:0007669"/>
    <property type="project" value="InterPro"/>
</dbReference>
<accession>A0A0G1QD98</accession>
<comment type="caution">
    <text evidence="11">The sequence shown here is derived from an EMBL/GenBank/DDBJ whole genome shotgun (WGS) entry which is preliminary data.</text>
</comment>
<dbReference type="Pfam" id="PF01479">
    <property type="entry name" value="S4"/>
    <property type="match status" value="1"/>
</dbReference>
<evidence type="ECO:0000256" key="4">
    <source>
        <dbReference type="ARBA" id="ARBA00022980"/>
    </source>
</evidence>
<dbReference type="PANTHER" id="PTHR11831:SF4">
    <property type="entry name" value="SMALL RIBOSOMAL SUBUNIT PROTEIN US4M"/>
    <property type="match status" value="1"/>
</dbReference>
<dbReference type="GO" id="GO:0042274">
    <property type="term" value="P:ribosomal small subunit biogenesis"/>
    <property type="evidence" value="ECO:0007669"/>
    <property type="project" value="TreeGrafter"/>
</dbReference>
<organism evidence="11 12">
    <name type="scientific">Candidatus Jorgensenbacteria bacterium GW2011_GWA2_45_9</name>
    <dbReference type="NCBI Taxonomy" id="1618663"/>
    <lineage>
        <taxon>Bacteria</taxon>
        <taxon>Candidatus Joergenseniibacteriota</taxon>
    </lineage>
</organism>
<dbReference type="InterPro" id="IPR002942">
    <property type="entry name" value="S4_RNA-bd"/>
</dbReference>
<dbReference type="Gene3D" id="3.10.290.10">
    <property type="entry name" value="RNA-binding S4 domain"/>
    <property type="match status" value="1"/>
</dbReference>
<dbReference type="Proteomes" id="UP000034727">
    <property type="component" value="Unassembled WGS sequence"/>
</dbReference>
<dbReference type="PROSITE" id="PS50889">
    <property type="entry name" value="S4"/>
    <property type="match status" value="1"/>
</dbReference>
<dbReference type="SMART" id="SM00363">
    <property type="entry name" value="S4"/>
    <property type="match status" value="1"/>
</dbReference>
<evidence type="ECO:0000256" key="6">
    <source>
        <dbReference type="ARBA" id="ARBA00035254"/>
    </source>
</evidence>
<dbReference type="SUPFAM" id="SSF55174">
    <property type="entry name" value="Alpha-L RNA-binding motif"/>
    <property type="match status" value="1"/>
</dbReference>
<evidence type="ECO:0000313" key="11">
    <source>
        <dbReference type="EMBL" id="KKU15723.1"/>
    </source>
</evidence>
<feature type="domain" description="RNA-binding S4" evidence="9">
    <location>
        <begin position="91"/>
        <end position="150"/>
    </location>
</feature>
<dbReference type="PANTHER" id="PTHR11831">
    <property type="entry name" value="30S 40S RIBOSOMAL PROTEIN"/>
    <property type="match status" value="1"/>
</dbReference>
<dbReference type="InterPro" id="IPR005709">
    <property type="entry name" value="Ribosomal_uS4_bac-type"/>
</dbReference>
<sequence length="202" mass="23412">MEKIKEKKERSLGANLFVKATRCNSPKCAFARRPSRPGPHGQKRRRPVSEFGRQMQEKQKLRFTYGLTDKQLMNLFGKNKNKVEIMKTLEHRLDRVVFLLGFALSPRVARQYVSHGHILVDGRKVTVSSFRVRVKNEVSIRPESLKLKIFEDIHERLKSVSPPPWLKIRNIEEPMGECVGEFSPEGSQFSFDVNLVGEFYAR</sequence>
<evidence type="ECO:0000313" key="12">
    <source>
        <dbReference type="Proteomes" id="UP000034727"/>
    </source>
</evidence>
<evidence type="ECO:0000256" key="8">
    <source>
        <dbReference type="SAM" id="MobiDB-lite"/>
    </source>
</evidence>